<keyword evidence="4" id="KW-1185">Reference proteome</keyword>
<dbReference type="PANTHER" id="PTHR34547">
    <property type="entry name" value="YACP-LIKE NYN DOMAIN PROTEIN"/>
    <property type="match status" value="1"/>
</dbReference>
<dbReference type="InterPro" id="IPR010298">
    <property type="entry name" value="YacP-like"/>
</dbReference>
<evidence type="ECO:0000259" key="2">
    <source>
        <dbReference type="Pfam" id="PF03101"/>
    </source>
</evidence>
<accession>A0AAP0G9P6</accession>
<evidence type="ECO:0000256" key="1">
    <source>
        <dbReference type="SAM" id="MobiDB-lite"/>
    </source>
</evidence>
<protein>
    <recommendedName>
        <fullName evidence="2">FAR1 domain-containing protein</fullName>
    </recommendedName>
</protein>
<name>A0AAP0G9P6_9ASPA</name>
<dbReference type="Proteomes" id="UP001418222">
    <property type="component" value="Unassembled WGS sequence"/>
</dbReference>
<reference evidence="3 4" key="1">
    <citation type="journal article" date="2022" name="Nat. Plants">
        <title>Genomes of leafy and leafless Platanthera orchids illuminate the evolution of mycoheterotrophy.</title>
        <authorList>
            <person name="Li M.H."/>
            <person name="Liu K.W."/>
            <person name="Li Z."/>
            <person name="Lu H.C."/>
            <person name="Ye Q.L."/>
            <person name="Zhang D."/>
            <person name="Wang J.Y."/>
            <person name="Li Y.F."/>
            <person name="Zhong Z.M."/>
            <person name="Liu X."/>
            <person name="Yu X."/>
            <person name="Liu D.K."/>
            <person name="Tu X.D."/>
            <person name="Liu B."/>
            <person name="Hao Y."/>
            <person name="Liao X.Y."/>
            <person name="Jiang Y.T."/>
            <person name="Sun W.H."/>
            <person name="Chen J."/>
            <person name="Chen Y.Q."/>
            <person name="Ai Y."/>
            <person name="Zhai J.W."/>
            <person name="Wu S.S."/>
            <person name="Zhou Z."/>
            <person name="Hsiao Y.Y."/>
            <person name="Wu W.L."/>
            <person name="Chen Y.Y."/>
            <person name="Lin Y.F."/>
            <person name="Hsu J.L."/>
            <person name="Li C.Y."/>
            <person name="Wang Z.W."/>
            <person name="Zhao X."/>
            <person name="Zhong W.Y."/>
            <person name="Ma X.K."/>
            <person name="Ma L."/>
            <person name="Huang J."/>
            <person name="Chen G.Z."/>
            <person name="Huang M.Z."/>
            <person name="Huang L."/>
            <person name="Peng D.H."/>
            <person name="Luo Y.B."/>
            <person name="Zou S.Q."/>
            <person name="Chen S.P."/>
            <person name="Lan S."/>
            <person name="Tsai W.C."/>
            <person name="Van de Peer Y."/>
            <person name="Liu Z.J."/>
        </authorList>
    </citation>
    <scope>NUCLEOTIDE SEQUENCE [LARGE SCALE GENOMIC DNA]</scope>
    <source>
        <strain evidence="3">Lor287</strain>
    </source>
</reference>
<organism evidence="3 4">
    <name type="scientific">Platanthera zijinensis</name>
    <dbReference type="NCBI Taxonomy" id="2320716"/>
    <lineage>
        <taxon>Eukaryota</taxon>
        <taxon>Viridiplantae</taxon>
        <taxon>Streptophyta</taxon>
        <taxon>Embryophyta</taxon>
        <taxon>Tracheophyta</taxon>
        <taxon>Spermatophyta</taxon>
        <taxon>Magnoliopsida</taxon>
        <taxon>Liliopsida</taxon>
        <taxon>Asparagales</taxon>
        <taxon>Orchidaceae</taxon>
        <taxon>Orchidoideae</taxon>
        <taxon>Orchideae</taxon>
        <taxon>Orchidinae</taxon>
        <taxon>Platanthera</taxon>
    </lineage>
</organism>
<feature type="domain" description="FAR1" evidence="2">
    <location>
        <begin position="264"/>
        <end position="348"/>
    </location>
</feature>
<dbReference type="Pfam" id="PF05991">
    <property type="entry name" value="NYN_YacP"/>
    <property type="match status" value="1"/>
</dbReference>
<dbReference type="Pfam" id="PF03101">
    <property type="entry name" value="FAR1"/>
    <property type="match status" value="1"/>
</dbReference>
<evidence type="ECO:0000313" key="4">
    <source>
        <dbReference type="Proteomes" id="UP001418222"/>
    </source>
</evidence>
<evidence type="ECO:0000313" key="3">
    <source>
        <dbReference type="EMBL" id="KAK8946845.1"/>
    </source>
</evidence>
<dbReference type="PANTHER" id="PTHR34547:SF1">
    <property type="entry name" value="YACP-LIKE NYN DOMAIN PROTEIN"/>
    <property type="match status" value="1"/>
</dbReference>
<dbReference type="CDD" id="cd22744">
    <property type="entry name" value="OTU"/>
    <property type="match status" value="1"/>
</dbReference>
<comment type="caution">
    <text evidence="3">The sequence shown here is derived from an EMBL/GenBank/DDBJ whole genome shotgun (WGS) entry which is preliminary data.</text>
</comment>
<dbReference type="EMBL" id="JBBWWQ010000005">
    <property type="protein sequence ID" value="KAK8946845.1"/>
    <property type="molecule type" value="Genomic_DNA"/>
</dbReference>
<sequence>MEPPAWSLGATPRKKDGNPTWCDAGGTIRCDVGGNRGESDSPTSYQVCFLPTGWKLVSTWRRAEFDEDFKCTQGTVDLKYKGSMLLKQDFEGKRGELKSKAIPVNDNPSETKVYNFFNSPEPVHQSTPQATPADIDSHENFDLDLSFNFCVAPSFSCRRYRRPALSHSFPPPLKLLIPAPKVWMASDEPLGGEQMEVEVNPLPAGSIPDGRIGSSLVREKLVEEDEHPKEGEVFEVDVGSNFETQQLFPSKESLVDWVRIIGLSLGFVVTVKGSDKLTARMKPRVFLGCDRGGKYRDNQNRKNLVKKHCRKSSSKRCGCPFTVKGQKEANVDEWKVVVVCGKHNHEMVHLEAHAYAGRLSVAEEKLVEQMYGSGVKPRKILAAVKKNNELNKTTIRTIYNERVKIHKKELDGATPVQFLYRCITKEGYVCFNRVDARTNQMRSLFFAHPVSIQLSNLFPTVFQLDCTYKTNRWALDCFKSVLEPGVTPVVMVTDREIALMNSIEVVFPKAKNLLCQLSLQTTNANDEESPIDISTELEAIAQRFAESNEYKKKGIKRKLQEFVDPSSTQMIEPQGRLTRIKGRPKGSLKKFRDEWKSTKRDLSHFEHVLKEEVNKDFKMPRMTGKLIARKNTKVHLRNYSKNDHLLHQFREQLPSYLSENVLDVRDVLGDGHCGFRVVSHALDMGDDWLQVRKTLYLEFQNYIPLYDAVFGNSGRKQLMESLECTVTPAPLENWMSFPDLGLVIASCYNVGFVNGNHFILLAMRENCPLPLLFTPWTRFHEPICRRMEIFVLVETYRSRPRHSTFEYPDFSLVDILLLFMHSLCSVSPYFYPIAMDAYFANFSVLDAGCVSGEDPPRITTNVKQNLQFLRSWRDFQKRKVSSPRPATSYRKKKAVKDEIPEDIDLDQDPTTSLYHTNQCLDTTVPVLLVDGYNMCGYWTKLKKYFTKGRLDIARQKLTDELIVFSVLKGADRVVPGSRGSGLVRGGRAKTDVEGGTGKAGAGGVGGGTVADGASNCPIAPIDQACIEARHVVLK</sequence>
<proteinExistence type="predicted"/>
<dbReference type="InterPro" id="IPR004330">
    <property type="entry name" value="FAR1_DNA_bnd_dom"/>
</dbReference>
<gene>
    <name evidence="3" type="ORF">KSP39_PZI007199</name>
</gene>
<feature type="region of interest" description="Disordered" evidence="1">
    <location>
        <begin position="978"/>
        <end position="1000"/>
    </location>
</feature>
<dbReference type="AlphaFoldDB" id="A0AAP0G9P6"/>